<dbReference type="Pfam" id="PF13302">
    <property type="entry name" value="Acetyltransf_3"/>
    <property type="match status" value="1"/>
</dbReference>
<name>A0ABQ3KEJ3_9DEIO</name>
<dbReference type="Gene3D" id="3.40.630.30">
    <property type="match status" value="1"/>
</dbReference>
<dbReference type="PANTHER" id="PTHR43610:SF1">
    <property type="entry name" value="N-ACETYLTRANSFERASE DOMAIN-CONTAINING PROTEIN"/>
    <property type="match status" value="1"/>
</dbReference>
<protein>
    <submittedName>
        <fullName evidence="2">GCN5 family N-acetyltransferase</fullName>
    </submittedName>
</protein>
<keyword evidence="3" id="KW-1185">Reference proteome</keyword>
<evidence type="ECO:0000313" key="2">
    <source>
        <dbReference type="EMBL" id="GHG11264.1"/>
    </source>
</evidence>
<dbReference type="RefSeq" id="WP_189644045.1">
    <property type="nucleotide sequence ID" value="NZ_BNAL01000048.1"/>
</dbReference>
<sequence>MKRVQPVTLTGHLVQLEPLRPEHHDALVGAAQDGELWRLWYTTVPEPSGMAAEIERRLQLQELGQMVAFTIRRLKDGQVTGMTSYMNIDQSLPRVEIGSTWLAASTHGSGLNAEAKLLLLTHAFEELGCPAVELRTHWLNTQSRAAIERLGAKLDGVLRSHTRAKDGTLRDTCVYSITQSEWPAVRSGLNYRLCKHTKEAHTGAS</sequence>
<dbReference type="Proteomes" id="UP000632154">
    <property type="component" value="Unassembled WGS sequence"/>
</dbReference>
<accession>A0ABQ3KEJ3</accession>
<dbReference type="InterPro" id="IPR000182">
    <property type="entry name" value="GNAT_dom"/>
</dbReference>
<dbReference type="PROSITE" id="PS51186">
    <property type="entry name" value="GNAT"/>
    <property type="match status" value="1"/>
</dbReference>
<dbReference type="SUPFAM" id="SSF55729">
    <property type="entry name" value="Acyl-CoA N-acyltransferases (Nat)"/>
    <property type="match status" value="1"/>
</dbReference>
<evidence type="ECO:0000313" key="3">
    <source>
        <dbReference type="Proteomes" id="UP000632154"/>
    </source>
</evidence>
<gene>
    <name evidence="2" type="ORF">GCM10017783_24530</name>
</gene>
<dbReference type="PANTHER" id="PTHR43610">
    <property type="entry name" value="BLL6696 PROTEIN"/>
    <property type="match status" value="1"/>
</dbReference>
<evidence type="ECO:0000259" key="1">
    <source>
        <dbReference type="PROSITE" id="PS51186"/>
    </source>
</evidence>
<dbReference type="EMBL" id="BNAL01000048">
    <property type="protein sequence ID" value="GHG11264.1"/>
    <property type="molecule type" value="Genomic_DNA"/>
</dbReference>
<organism evidence="2 3">
    <name type="scientific">Deinococcus piscis</name>
    <dbReference type="NCBI Taxonomy" id="394230"/>
    <lineage>
        <taxon>Bacteria</taxon>
        <taxon>Thermotogati</taxon>
        <taxon>Deinococcota</taxon>
        <taxon>Deinococci</taxon>
        <taxon>Deinococcales</taxon>
        <taxon>Deinococcaceae</taxon>
        <taxon>Deinococcus</taxon>
    </lineage>
</organism>
<dbReference type="InterPro" id="IPR016181">
    <property type="entry name" value="Acyl_CoA_acyltransferase"/>
</dbReference>
<proteinExistence type="predicted"/>
<comment type="caution">
    <text evidence="2">The sequence shown here is derived from an EMBL/GenBank/DDBJ whole genome shotgun (WGS) entry which is preliminary data.</text>
</comment>
<reference evidence="3" key="1">
    <citation type="journal article" date="2019" name="Int. J. Syst. Evol. Microbiol.">
        <title>The Global Catalogue of Microorganisms (GCM) 10K type strain sequencing project: providing services to taxonomists for standard genome sequencing and annotation.</title>
        <authorList>
            <consortium name="The Broad Institute Genomics Platform"/>
            <consortium name="The Broad Institute Genome Sequencing Center for Infectious Disease"/>
            <person name="Wu L."/>
            <person name="Ma J."/>
        </authorList>
    </citation>
    <scope>NUCLEOTIDE SEQUENCE [LARGE SCALE GENOMIC DNA]</scope>
    <source>
        <strain evidence="3">CGMCC 1.18439</strain>
    </source>
</reference>
<feature type="domain" description="N-acetyltransferase" evidence="1">
    <location>
        <begin position="2"/>
        <end position="180"/>
    </location>
</feature>